<reference evidence="2" key="1">
    <citation type="submission" date="2023-08" db="EMBL/GenBank/DDBJ databases">
        <title>A de novo genome assembly of Solanum verrucosum Schlechtendal, a Mexican diploid species geographically isolated from the other diploid A-genome species in potato relatives.</title>
        <authorList>
            <person name="Hosaka K."/>
        </authorList>
    </citation>
    <scope>NUCLEOTIDE SEQUENCE</scope>
    <source>
        <tissue evidence="2">Young leaves</tissue>
    </source>
</reference>
<evidence type="ECO:0000313" key="3">
    <source>
        <dbReference type="Proteomes" id="UP001234989"/>
    </source>
</evidence>
<dbReference type="InterPro" id="IPR053134">
    <property type="entry name" value="RNA-dir_DNA_polymerase"/>
</dbReference>
<sequence length="183" mass="21194">MISKGYIYHLFPVKDLSSETPTLESIPILNKVTIKNKNPIPKIDDLFDQLRGVSCFSKTSNPTIIKLRVRDSDILKTTFRTRYGYYEFVLMSFGLTNAPVTFMDLMNMVFKQYLDLFVIVFVDDILIYSRSEKENALIYGLFCKLSRIASYSLSSATVNSGYNQSLSLVMWYLVKESEWILRK</sequence>
<organism evidence="2 3">
    <name type="scientific">Solanum verrucosum</name>
    <dbReference type="NCBI Taxonomy" id="315347"/>
    <lineage>
        <taxon>Eukaryota</taxon>
        <taxon>Viridiplantae</taxon>
        <taxon>Streptophyta</taxon>
        <taxon>Embryophyta</taxon>
        <taxon>Tracheophyta</taxon>
        <taxon>Spermatophyta</taxon>
        <taxon>Magnoliopsida</taxon>
        <taxon>eudicotyledons</taxon>
        <taxon>Gunneridae</taxon>
        <taxon>Pentapetalae</taxon>
        <taxon>asterids</taxon>
        <taxon>lamiids</taxon>
        <taxon>Solanales</taxon>
        <taxon>Solanaceae</taxon>
        <taxon>Solanoideae</taxon>
        <taxon>Solaneae</taxon>
        <taxon>Solanum</taxon>
    </lineage>
</organism>
<proteinExistence type="predicted"/>
<dbReference type="InterPro" id="IPR000477">
    <property type="entry name" value="RT_dom"/>
</dbReference>
<keyword evidence="3" id="KW-1185">Reference proteome</keyword>
<gene>
    <name evidence="2" type="ORF">MTR67_007842</name>
</gene>
<dbReference type="SUPFAM" id="SSF56672">
    <property type="entry name" value="DNA/RNA polymerases"/>
    <property type="match status" value="1"/>
</dbReference>
<dbReference type="Pfam" id="PF00078">
    <property type="entry name" value="RVT_1"/>
    <property type="match status" value="1"/>
</dbReference>
<dbReference type="Gene3D" id="3.10.10.10">
    <property type="entry name" value="HIV Type 1 Reverse Transcriptase, subunit A, domain 1"/>
    <property type="match status" value="1"/>
</dbReference>
<evidence type="ECO:0000313" key="2">
    <source>
        <dbReference type="EMBL" id="WMV14457.1"/>
    </source>
</evidence>
<dbReference type="Gene3D" id="3.30.70.270">
    <property type="match status" value="1"/>
</dbReference>
<accession>A0AAF0Q0H4</accession>
<dbReference type="Proteomes" id="UP001234989">
    <property type="component" value="Chromosome 2"/>
</dbReference>
<name>A0AAF0Q0H4_SOLVR</name>
<dbReference type="PANTHER" id="PTHR24559">
    <property type="entry name" value="TRANSPOSON TY3-I GAG-POL POLYPROTEIN"/>
    <property type="match status" value="1"/>
</dbReference>
<feature type="domain" description="Reverse transcriptase" evidence="1">
    <location>
        <begin position="69"/>
        <end position="134"/>
    </location>
</feature>
<dbReference type="PANTHER" id="PTHR24559:SF444">
    <property type="entry name" value="REVERSE TRANSCRIPTASE DOMAIN-CONTAINING PROTEIN"/>
    <property type="match status" value="1"/>
</dbReference>
<protein>
    <recommendedName>
        <fullName evidence="1">Reverse transcriptase domain-containing protein</fullName>
    </recommendedName>
</protein>
<dbReference type="AlphaFoldDB" id="A0AAF0Q0H4"/>
<dbReference type="InterPro" id="IPR043128">
    <property type="entry name" value="Rev_trsase/Diguanyl_cyclase"/>
</dbReference>
<dbReference type="EMBL" id="CP133613">
    <property type="protein sequence ID" value="WMV14457.1"/>
    <property type="molecule type" value="Genomic_DNA"/>
</dbReference>
<dbReference type="InterPro" id="IPR043502">
    <property type="entry name" value="DNA/RNA_pol_sf"/>
</dbReference>
<evidence type="ECO:0000259" key="1">
    <source>
        <dbReference type="Pfam" id="PF00078"/>
    </source>
</evidence>
<dbReference type="CDD" id="cd01647">
    <property type="entry name" value="RT_LTR"/>
    <property type="match status" value="1"/>
</dbReference>